<protein>
    <submittedName>
        <fullName evidence="2">Uncharacterized protein</fullName>
    </submittedName>
</protein>
<comment type="caution">
    <text evidence="2">The sequence shown here is derived from an EMBL/GenBank/DDBJ whole genome shotgun (WGS) entry which is preliminary data.</text>
</comment>
<dbReference type="EMBL" id="JAUESC010000003">
    <property type="protein sequence ID" value="KAK0601226.1"/>
    <property type="molecule type" value="Genomic_DNA"/>
</dbReference>
<evidence type="ECO:0000313" key="2">
    <source>
        <dbReference type="EMBL" id="KAK0601226.1"/>
    </source>
</evidence>
<sequence length="135" mass="15598">MSCSSSLDGFFFKKDRHKCSYRYELIDDEDSDDQNEVIDREEWSNLVMYVVNREQLSGEDLRFALSLANGHPPPLTGRSLMKPSRSTSRGTMTRTPRPPVTRSHALRRSEGQREKKRECDLSKVCDFVLRLVEGL</sequence>
<reference evidence="2" key="2">
    <citation type="submission" date="2023-06" db="EMBL/GenBank/DDBJ databases">
        <authorList>
            <person name="Swenson N.G."/>
            <person name="Wegrzyn J.L."/>
            <person name="Mcevoy S.L."/>
        </authorList>
    </citation>
    <scope>NUCLEOTIDE SEQUENCE</scope>
    <source>
        <strain evidence="2">NS2018</strain>
        <tissue evidence="2">Leaf</tissue>
    </source>
</reference>
<dbReference type="AlphaFoldDB" id="A0AA39W4I9"/>
<proteinExistence type="predicted"/>
<name>A0AA39W4I9_ACESA</name>
<dbReference type="Proteomes" id="UP001168877">
    <property type="component" value="Unassembled WGS sequence"/>
</dbReference>
<feature type="compositionally biased region" description="Low complexity" evidence="1">
    <location>
        <begin position="83"/>
        <end position="103"/>
    </location>
</feature>
<evidence type="ECO:0000256" key="1">
    <source>
        <dbReference type="SAM" id="MobiDB-lite"/>
    </source>
</evidence>
<evidence type="ECO:0000313" key="3">
    <source>
        <dbReference type="Proteomes" id="UP001168877"/>
    </source>
</evidence>
<organism evidence="2 3">
    <name type="scientific">Acer saccharum</name>
    <name type="common">Sugar maple</name>
    <dbReference type="NCBI Taxonomy" id="4024"/>
    <lineage>
        <taxon>Eukaryota</taxon>
        <taxon>Viridiplantae</taxon>
        <taxon>Streptophyta</taxon>
        <taxon>Embryophyta</taxon>
        <taxon>Tracheophyta</taxon>
        <taxon>Spermatophyta</taxon>
        <taxon>Magnoliopsida</taxon>
        <taxon>eudicotyledons</taxon>
        <taxon>Gunneridae</taxon>
        <taxon>Pentapetalae</taxon>
        <taxon>rosids</taxon>
        <taxon>malvids</taxon>
        <taxon>Sapindales</taxon>
        <taxon>Sapindaceae</taxon>
        <taxon>Hippocastanoideae</taxon>
        <taxon>Acereae</taxon>
        <taxon>Acer</taxon>
    </lineage>
</organism>
<gene>
    <name evidence="2" type="ORF">LWI29_022298</name>
</gene>
<accession>A0AA39W4I9</accession>
<feature type="region of interest" description="Disordered" evidence="1">
    <location>
        <begin position="71"/>
        <end position="115"/>
    </location>
</feature>
<keyword evidence="3" id="KW-1185">Reference proteome</keyword>
<reference evidence="2" key="1">
    <citation type="journal article" date="2022" name="Plant J.">
        <title>Strategies of tolerance reflected in two North American maple genomes.</title>
        <authorList>
            <person name="McEvoy S.L."/>
            <person name="Sezen U.U."/>
            <person name="Trouern-Trend A."/>
            <person name="McMahon S.M."/>
            <person name="Schaberg P.G."/>
            <person name="Yang J."/>
            <person name="Wegrzyn J.L."/>
            <person name="Swenson N.G."/>
        </authorList>
    </citation>
    <scope>NUCLEOTIDE SEQUENCE</scope>
    <source>
        <strain evidence="2">NS2018</strain>
    </source>
</reference>